<sequence>MEQLAHLYHDHLQVLNRRVSEITSRENLSGLVIHSGQPHRQFLDDLDYPFKVNPHFKAWLPVTDNPNSWLVVNGTDKPLLIFYRPVDFWHKVSAEPTEYWSEHVDIKFLTKADKVAEYLPKDIENWAYIGEHLDVADVLGFTSRNPDSVLSYLNYHRASKTDYELVCMRQSNVIAVTGHQAAKTAFYNGASEFEILQVYLSAVSQGENQVPYGSIVALNENAAILHYTALEQKSPAQRRSFLIDAGANFNGYASDITRSYAFEKNIFDDLITAMDNLQLQIINMMKPGVSYVQLHVETHYKLAQILLDFDIVSGDVQGLVEQGITSVFFPHGLGHMLGIQVHDMGGFLADDKGTHIASPEAHPFLRCTRELDVNQVLTIEPGVYIIDSLLAGLKQDKRQAQVNWNTIDILRPFGGIRIEDNVIIHGDRVENMTRDLGLNR</sequence>
<proteinExistence type="inferred from homology"/>
<keyword evidence="11" id="KW-1185">Reference proteome</keyword>
<evidence type="ECO:0000256" key="7">
    <source>
        <dbReference type="HAMAP-Rule" id="MF_01279"/>
    </source>
</evidence>
<dbReference type="Proteomes" id="UP001139293">
    <property type="component" value="Unassembled WGS sequence"/>
</dbReference>
<feature type="binding site" evidence="7">
    <location>
        <position position="419"/>
    </location>
    <ligand>
        <name>Mn(2+)</name>
        <dbReference type="ChEBI" id="CHEBI:29035"/>
        <label>2</label>
    </ligand>
</feature>
<organism evidence="10 11">
    <name type="scientific">Shewanella pneumatophori</name>
    <dbReference type="NCBI Taxonomy" id="314092"/>
    <lineage>
        <taxon>Bacteria</taxon>
        <taxon>Pseudomonadati</taxon>
        <taxon>Pseudomonadota</taxon>
        <taxon>Gammaproteobacteria</taxon>
        <taxon>Alteromonadales</taxon>
        <taxon>Shewanellaceae</taxon>
        <taxon>Shewanella</taxon>
    </lineage>
</organism>
<dbReference type="GO" id="GO:0016795">
    <property type="term" value="F:phosphoric triester hydrolase activity"/>
    <property type="evidence" value="ECO:0007669"/>
    <property type="project" value="InterPro"/>
</dbReference>
<dbReference type="InterPro" id="IPR036005">
    <property type="entry name" value="Creatinase/aminopeptidase-like"/>
</dbReference>
<evidence type="ECO:0000256" key="4">
    <source>
        <dbReference type="ARBA" id="ARBA00022997"/>
    </source>
</evidence>
<keyword evidence="4 7" id="KW-0224">Dipeptidase</keyword>
<dbReference type="NCBIfam" id="NF010133">
    <property type="entry name" value="PRK13607.1"/>
    <property type="match status" value="1"/>
</dbReference>
<feature type="binding site" evidence="7">
    <location>
        <position position="419"/>
    </location>
    <ligand>
        <name>Mn(2+)</name>
        <dbReference type="ChEBI" id="CHEBI:29035"/>
        <label>1</label>
    </ligand>
</feature>
<accession>A0A9X1ZFM4</accession>
<gene>
    <name evidence="7 10" type="primary">pepQ</name>
    <name evidence="10" type="ORF">L2740_19555</name>
</gene>
<keyword evidence="6 7" id="KW-0464">Manganese</keyword>
<keyword evidence="2 7" id="KW-0479">Metal-binding</keyword>
<comment type="cofactor">
    <cofactor evidence="7">
        <name>Mn(2+)</name>
        <dbReference type="ChEBI" id="CHEBI:29035"/>
    </cofactor>
    <text evidence="7">Binds 2 manganese ions per subunit.</text>
</comment>
<feature type="binding site" evidence="7">
    <location>
        <position position="255"/>
    </location>
    <ligand>
        <name>Mn(2+)</name>
        <dbReference type="ChEBI" id="CHEBI:29035"/>
        <label>2</label>
    </ligand>
</feature>
<feature type="binding site" evidence="7">
    <location>
        <position position="380"/>
    </location>
    <ligand>
        <name>Mn(2+)</name>
        <dbReference type="ChEBI" id="CHEBI:29035"/>
        <label>1</label>
    </ligand>
</feature>
<dbReference type="EMBL" id="JAKILB010000018">
    <property type="protein sequence ID" value="MCL1140738.1"/>
    <property type="molecule type" value="Genomic_DNA"/>
</dbReference>
<keyword evidence="1 7" id="KW-0645">Protease</keyword>
<feature type="domain" description="Xaa-Pro dipeptidase N-terminal" evidence="9">
    <location>
        <begin position="6"/>
        <end position="155"/>
    </location>
</feature>
<dbReference type="PROSITE" id="PS00491">
    <property type="entry name" value="PROLINE_PEPTIDASE"/>
    <property type="match status" value="1"/>
</dbReference>
<feature type="binding site" evidence="7">
    <location>
        <position position="255"/>
    </location>
    <ligand>
        <name>Mn(2+)</name>
        <dbReference type="ChEBI" id="CHEBI:29035"/>
        <label>1</label>
    </ligand>
</feature>
<dbReference type="Pfam" id="PF00557">
    <property type="entry name" value="Peptidase_M24"/>
    <property type="match status" value="1"/>
</dbReference>
<dbReference type="GO" id="GO:0046872">
    <property type="term" value="F:metal ion binding"/>
    <property type="evidence" value="ECO:0007669"/>
    <property type="project" value="UniProtKB-KW"/>
</dbReference>
<dbReference type="SUPFAM" id="SSF55920">
    <property type="entry name" value="Creatinase/aminopeptidase"/>
    <property type="match status" value="1"/>
</dbReference>
<dbReference type="PANTHER" id="PTHR43226">
    <property type="entry name" value="XAA-PRO AMINOPEPTIDASE 3"/>
    <property type="match status" value="1"/>
</dbReference>
<dbReference type="GO" id="GO:0004177">
    <property type="term" value="F:aminopeptidase activity"/>
    <property type="evidence" value="ECO:0007669"/>
    <property type="project" value="TreeGrafter"/>
</dbReference>
<evidence type="ECO:0000256" key="5">
    <source>
        <dbReference type="ARBA" id="ARBA00023049"/>
    </source>
</evidence>
<comment type="caution">
    <text evidence="10">The sequence shown here is derived from an EMBL/GenBank/DDBJ whole genome shotgun (WGS) entry which is preliminary data.</text>
</comment>
<dbReference type="InterPro" id="IPR001131">
    <property type="entry name" value="Peptidase_M24B_aminopep-P_CS"/>
</dbReference>
<protein>
    <recommendedName>
        <fullName evidence="7">Xaa-Pro dipeptidase</fullName>
        <shortName evidence="7">X-Pro dipeptidase</shortName>
        <ecNumber evidence="7">3.4.13.9</ecNumber>
    </recommendedName>
    <alternativeName>
        <fullName evidence="7">Imidodipeptidase</fullName>
    </alternativeName>
    <alternativeName>
        <fullName evidence="7">Proline dipeptidase</fullName>
        <shortName evidence="7">Prolidase</shortName>
    </alternativeName>
</protein>
<reference evidence="10" key="1">
    <citation type="submission" date="2022-01" db="EMBL/GenBank/DDBJ databases">
        <title>Whole genome-based taxonomy of the Shewanellaceae.</title>
        <authorList>
            <person name="Martin-Rodriguez A.J."/>
        </authorList>
    </citation>
    <scope>NUCLEOTIDE SEQUENCE</scope>
    <source>
        <strain evidence="10">KCTC 23973</strain>
    </source>
</reference>
<dbReference type="GO" id="GO:0006508">
    <property type="term" value="P:proteolysis"/>
    <property type="evidence" value="ECO:0007669"/>
    <property type="project" value="UniProtKB-KW"/>
</dbReference>
<dbReference type="GO" id="GO:0005829">
    <property type="term" value="C:cytosol"/>
    <property type="evidence" value="ECO:0007669"/>
    <property type="project" value="TreeGrafter"/>
</dbReference>
<comment type="catalytic activity">
    <reaction evidence="7">
        <text>Xaa-L-Pro dipeptide + H2O = an L-alpha-amino acid + L-proline</text>
        <dbReference type="Rhea" id="RHEA:76407"/>
        <dbReference type="ChEBI" id="CHEBI:15377"/>
        <dbReference type="ChEBI" id="CHEBI:59869"/>
        <dbReference type="ChEBI" id="CHEBI:60039"/>
        <dbReference type="ChEBI" id="CHEBI:195196"/>
        <dbReference type="EC" id="3.4.13.9"/>
    </reaction>
</comment>
<feature type="binding site" evidence="7">
    <location>
        <position position="244"/>
    </location>
    <ligand>
        <name>Mn(2+)</name>
        <dbReference type="ChEBI" id="CHEBI:29035"/>
        <label>2</label>
    </ligand>
</feature>
<keyword evidence="5 7" id="KW-0482">Metalloprotease</keyword>
<dbReference type="InterPro" id="IPR052433">
    <property type="entry name" value="X-Pro_dipept-like"/>
</dbReference>
<dbReference type="AlphaFoldDB" id="A0A9X1ZFM4"/>
<evidence type="ECO:0000256" key="2">
    <source>
        <dbReference type="ARBA" id="ARBA00022723"/>
    </source>
</evidence>
<evidence type="ECO:0000313" key="11">
    <source>
        <dbReference type="Proteomes" id="UP001139293"/>
    </source>
</evidence>
<evidence type="ECO:0000256" key="6">
    <source>
        <dbReference type="ARBA" id="ARBA00023211"/>
    </source>
</evidence>
<dbReference type="InterPro" id="IPR048819">
    <property type="entry name" value="PepQ_N"/>
</dbReference>
<name>A0A9X1ZFM4_9GAMM</name>
<evidence type="ECO:0000259" key="8">
    <source>
        <dbReference type="Pfam" id="PF00557"/>
    </source>
</evidence>
<dbReference type="HAMAP" id="MF_01279">
    <property type="entry name" value="X_Pro_dipeptid"/>
    <property type="match status" value="1"/>
</dbReference>
<dbReference type="Gene3D" id="3.40.350.10">
    <property type="entry name" value="Creatinase/prolidase N-terminal domain"/>
    <property type="match status" value="1"/>
</dbReference>
<comment type="similarity">
    <text evidence="7">Belongs to the peptidase M24B family. Bacterial-type prolidase subfamily.</text>
</comment>
<dbReference type="EC" id="3.4.13.9" evidence="7"/>
<dbReference type="RefSeq" id="WP_248951724.1">
    <property type="nucleotide sequence ID" value="NZ_JAKILB010000018.1"/>
</dbReference>
<dbReference type="Gene3D" id="3.90.230.10">
    <property type="entry name" value="Creatinase/methionine aminopeptidase superfamily"/>
    <property type="match status" value="1"/>
</dbReference>
<dbReference type="InterPro" id="IPR000994">
    <property type="entry name" value="Pept_M24"/>
</dbReference>
<dbReference type="PANTHER" id="PTHR43226:SF8">
    <property type="entry name" value="XAA-PRO DIPEPTIDASE"/>
    <property type="match status" value="1"/>
</dbReference>
<dbReference type="InterPro" id="IPR022846">
    <property type="entry name" value="X_Pro_dipept"/>
</dbReference>
<evidence type="ECO:0000259" key="9">
    <source>
        <dbReference type="Pfam" id="PF21216"/>
    </source>
</evidence>
<dbReference type="InterPro" id="IPR029149">
    <property type="entry name" value="Creatin/AminoP/Spt16_N"/>
</dbReference>
<dbReference type="GO" id="GO:0008235">
    <property type="term" value="F:metalloexopeptidase activity"/>
    <property type="evidence" value="ECO:0007669"/>
    <property type="project" value="UniProtKB-UniRule"/>
</dbReference>
<feature type="binding site" evidence="7">
    <location>
        <position position="335"/>
    </location>
    <ligand>
        <name>Mn(2+)</name>
        <dbReference type="ChEBI" id="CHEBI:29035"/>
        <label>1</label>
    </ligand>
</feature>
<comment type="function">
    <text evidence="7">Splits dipeptides with a prolyl residue in the C-terminal position.</text>
</comment>
<dbReference type="CDD" id="cd01087">
    <property type="entry name" value="Prolidase"/>
    <property type="match status" value="1"/>
</dbReference>
<evidence type="ECO:0000313" key="10">
    <source>
        <dbReference type="EMBL" id="MCL1140738.1"/>
    </source>
</evidence>
<evidence type="ECO:0000256" key="1">
    <source>
        <dbReference type="ARBA" id="ARBA00022670"/>
    </source>
</evidence>
<feature type="domain" description="Peptidase M24" evidence="8">
    <location>
        <begin position="167"/>
        <end position="424"/>
    </location>
</feature>
<dbReference type="GO" id="GO:0102009">
    <property type="term" value="F:proline dipeptidase activity"/>
    <property type="evidence" value="ECO:0007669"/>
    <property type="project" value="UniProtKB-EC"/>
</dbReference>
<evidence type="ECO:0000256" key="3">
    <source>
        <dbReference type="ARBA" id="ARBA00022801"/>
    </source>
</evidence>
<dbReference type="Pfam" id="PF21216">
    <property type="entry name" value="PepQ_N"/>
    <property type="match status" value="1"/>
</dbReference>
<keyword evidence="3 7" id="KW-0378">Hydrolase</keyword>